<sequence length="196" mass="20965">MRRRFRAGLGRRLRRGALAAALALGAAVGWAGYLQAMGNFHEILPQELFRSAQLDPDALERAIRAHGIRSVLNLRGASTGHGWYRDELAATGRAGAVHADFALSASRPVSGSEAEALLDLMRRLPKPILIHCRQGADRTGLVSALYLAGLSGGSEAEAEGQLSFRYGHLGIPYLSAAFAMDESWEALEPALGFGKS</sequence>
<accession>A0A8E3ARM5</accession>
<gene>
    <name evidence="2" type="ORF">C8N38_10684</name>
</gene>
<reference evidence="2 3" key="1">
    <citation type="submission" date="2018-04" db="EMBL/GenBank/DDBJ databases">
        <title>Genomic Encyclopedia of Archaeal and Bacterial Type Strains, Phase II (KMG-II): from individual species to whole genera.</title>
        <authorList>
            <person name="Goeker M."/>
        </authorList>
    </citation>
    <scope>NUCLEOTIDE SEQUENCE [LARGE SCALE GENOMIC DNA]</scope>
    <source>
        <strain evidence="2 3">DSM 19783</strain>
    </source>
</reference>
<feature type="domain" description="Tyrosine specific protein phosphatases" evidence="1">
    <location>
        <begin position="127"/>
        <end position="147"/>
    </location>
</feature>
<dbReference type="GO" id="GO:0004721">
    <property type="term" value="F:phosphoprotein phosphatase activity"/>
    <property type="evidence" value="ECO:0007669"/>
    <property type="project" value="InterPro"/>
</dbReference>
<dbReference type="InterPro" id="IPR000387">
    <property type="entry name" value="Tyr_Pase_dom"/>
</dbReference>
<dbReference type="AlphaFoldDB" id="A0A8E3ARM5"/>
<dbReference type="RefSeq" id="WP_108026727.1">
    <property type="nucleotide sequence ID" value="NZ_QAYC01000006.1"/>
</dbReference>
<organism evidence="2 3">
    <name type="scientific">Rhodovulum kholense</name>
    <dbReference type="NCBI Taxonomy" id="453584"/>
    <lineage>
        <taxon>Bacteria</taxon>
        <taxon>Pseudomonadati</taxon>
        <taxon>Pseudomonadota</taxon>
        <taxon>Alphaproteobacteria</taxon>
        <taxon>Rhodobacterales</taxon>
        <taxon>Paracoccaceae</taxon>
        <taxon>Rhodovulum</taxon>
    </lineage>
</organism>
<dbReference type="OrthoDB" id="9814896at2"/>
<dbReference type="Proteomes" id="UP000244037">
    <property type="component" value="Unassembled WGS sequence"/>
</dbReference>
<evidence type="ECO:0000259" key="1">
    <source>
        <dbReference type="PROSITE" id="PS50056"/>
    </source>
</evidence>
<evidence type="ECO:0000313" key="2">
    <source>
        <dbReference type="EMBL" id="PTW49823.1"/>
    </source>
</evidence>
<name>A0A8E3ARM5_9RHOB</name>
<dbReference type="InterPro" id="IPR029021">
    <property type="entry name" value="Prot-tyrosine_phosphatase-like"/>
</dbReference>
<dbReference type="PROSITE" id="PS50056">
    <property type="entry name" value="TYR_PHOSPHATASE_2"/>
    <property type="match status" value="1"/>
</dbReference>
<comment type="caution">
    <text evidence="2">The sequence shown here is derived from an EMBL/GenBank/DDBJ whole genome shotgun (WGS) entry which is preliminary data.</text>
</comment>
<dbReference type="Gene3D" id="3.90.190.10">
    <property type="entry name" value="Protein tyrosine phosphatase superfamily"/>
    <property type="match status" value="1"/>
</dbReference>
<evidence type="ECO:0000313" key="3">
    <source>
        <dbReference type="Proteomes" id="UP000244037"/>
    </source>
</evidence>
<protein>
    <submittedName>
        <fullName evidence="2">Protein tyrosine/serine phosphatase</fullName>
    </submittedName>
</protein>
<dbReference type="InterPro" id="IPR016130">
    <property type="entry name" value="Tyr_Pase_AS"/>
</dbReference>
<dbReference type="InterPro" id="IPR026893">
    <property type="entry name" value="Tyr/Ser_Pase_IphP-type"/>
</dbReference>
<proteinExistence type="predicted"/>
<dbReference type="EMBL" id="QAYC01000006">
    <property type="protein sequence ID" value="PTW49823.1"/>
    <property type="molecule type" value="Genomic_DNA"/>
</dbReference>
<dbReference type="PROSITE" id="PS00383">
    <property type="entry name" value="TYR_PHOSPHATASE_1"/>
    <property type="match status" value="1"/>
</dbReference>
<dbReference type="Pfam" id="PF13350">
    <property type="entry name" value="Y_phosphatase3"/>
    <property type="match status" value="1"/>
</dbReference>
<keyword evidence="3" id="KW-1185">Reference proteome</keyword>
<dbReference type="SUPFAM" id="SSF52799">
    <property type="entry name" value="(Phosphotyrosine protein) phosphatases II"/>
    <property type="match status" value="1"/>
</dbReference>